<reference evidence="1 2" key="1">
    <citation type="submission" date="2016-10" db="EMBL/GenBank/DDBJ databases">
        <title>Complete genome sequences of three Cupriavidus strains isolated from various Malaysian environments.</title>
        <authorList>
            <person name="Abdullah A.A.-A."/>
            <person name="Shafie N.A.H."/>
            <person name="Lau N.S."/>
        </authorList>
    </citation>
    <scope>NUCLEOTIDE SEQUENCE [LARGE SCALE GENOMIC DNA]</scope>
    <source>
        <strain evidence="1 2">USMAA1020</strain>
        <plasmid evidence="1 2">unnamed1</plasmid>
    </source>
</reference>
<gene>
    <name evidence="1" type="ORF">BKK80_34750</name>
</gene>
<accession>A0ABN4U1F1</accession>
<dbReference type="Proteomes" id="UP000177515">
    <property type="component" value="Plasmid unnamed1"/>
</dbReference>
<dbReference type="EMBL" id="CP017756">
    <property type="protein sequence ID" value="AOZ11119.1"/>
    <property type="molecule type" value="Genomic_DNA"/>
</dbReference>
<protein>
    <submittedName>
        <fullName evidence="1">Uncharacterized protein</fullName>
    </submittedName>
</protein>
<dbReference type="RefSeq" id="WP_071073682.1">
    <property type="nucleotide sequence ID" value="NZ_CP017756.1"/>
</dbReference>
<organism evidence="1 2">
    <name type="scientific">Cupriavidus malaysiensis</name>
    <dbReference type="NCBI Taxonomy" id="367825"/>
    <lineage>
        <taxon>Bacteria</taxon>
        <taxon>Pseudomonadati</taxon>
        <taxon>Pseudomonadota</taxon>
        <taxon>Betaproteobacteria</taxon>
        <taxon>Burkholderiales</taxon>
        <taxon>Burkholderiaceae</taxon>
        <taxon>Cupriavidus</taxon>
    </lineage>
</organism>
<evidence type="ECO:0000313" key="1">
    <source>
        <dbReference type="EMBL" id="AOZ11119.1"/>
    </source>
</evidence>
<sequence>MELSAKHGRFGRLAKLHCGVLLELEVCQSAAGFYIGTSDEEGPCSRELVEYFPTREFAENAMRAGDWTQRTGP</sequence>
<keyword evidence="1" id="KW-0614">Plasmid</keyword>
<geneLocation type="plasmid" evidence="1 2">
    <name>unnamed1</name>
</geneLocation>
<keyword evidence="2" id="KW-1185">Reference proteome</keyword>
<proteinExistence type="predicted"/>
<name>A0ABN4U1F1_9BURK</name>
<evidence type="ECO:0000313" key="2">
    <source>
        <dbReference type="Proteomes" id="UP000177515"/>
    </source>
</evidence>